<keyword evidence="2" id="KW-1133">Transmembrane helix</keyword>
<dbReference type="KEGG" id="lbi:LEPBI_I2677"/>
<evidence type="ECO:0008006" key="5">
    <source>
        <dbReference type="Google" id="ProtNLM"/>
    </source>
</evidence>
<reference evidence="3 4" key="1">
    <citation type="journal article" date="2008" name="PLoS ONE">
        <title>Genome sequence of the saprophyte Leptospira biflexa provides insights into the evolution of Leptospira and the pathogenesis of leptospirosis.</title>
        <authorList>
            <person name="Picardeau M."/>
            <person name="Bulach D.M."/>
            <person name="Bouchier C."/>
            <person name="Zuerner R.L."/>
            <person name="Zidane N."/>
            <person name="Wilson P.J."/>
            <person name="Creno S."/>
            <person name="Kuczek E.S."/>
            <person name="Bommezzadri S."/>
            <person name="Davis J.C."/>
            <person name="McGrath A."/>
            <person name="Johnson M.J."/>
            <person name="Boursaux-Eude C."/>
            <person name="Seemann T."/>
            <person name="Rouy Z."/>
            <person name="Coppel R.L."/>
            <person name="Rood J.I."/>
            <person name="Lajus A."/>
            <person name="Davies J.K."/>
            <person name="Medigue C."/>
            <person name="Adler B."/>
        </authorList>
    </citation>
    <scope>NUCLEOTIDE SEQUENCE [LARGE SCALE GENOMIC DNA]</scope>
    <source>
        <strain evidence="4">Patoc 1 / ATCC 23582 / Paris</strain>
    </source>
</reference>
<dbReference type="OrthoDB" id="340354at2"/>
<keyword evidence="4" id="KW-1185">Reference proteome</keyword>
<dbReference type="AlphaFoldDB" id="B0SMN1"/>
<keyword evidence="2" id="KW-0472">Membrane</keyword>
<accession>B0SMN1</accession>
<evidence type="ECO:0000256" key="2">
    <source>
        <dbReference type="SAM" id="Phobius"/>
    </source>
</evidence>
<keyword evidence="2" id="KW-0812">Transmembrane</keyword>
<organism evidence="3 4">
    <name type="scientific">Leptospira biflexa serovar Patoc (strain Patoc 1 / ATCC 23582 / Paris)</name>
    <dbReference type="NCBI Taxonomy" id="456481"/>
    <lineage>
        <taxon>Bacteria</taxon>
        <taxon>Pseudomonadati</taxon>
        <taxon>Spirochaetota</taxon>
        <taxon>Spirochaetia</taxon>
        <taxon>Leptospirales</taxon>
        <taxon>Leptospiraceae</taxon>
        <taxon>Leptospira</taxon>
    </lineage>
</organism>
<feature type="compositionally biased region" description="Low complexity" evidence="1">
    <location>
        <begin position="22"/>
        <end position="35"/>
    </location>
</feature>
<dbReference type="HOGENOM" id="CLU_107110_0_0_12"/>
<feature type="region of interest" description="Disordered" evidence="1">
    <location>
        <begin position="73"/>
        <end position="120"/>
    </location>
</feature>
<protein>
    <recommendedName>
        <fullName evidence="5">SPOR domain-containing protein</fullName>
    </recommendedName>
</protein>
<feature type="transmembrane region" description="Helical" evidence="2">
    <location>
        <begin position="42"/>
        <end position="63"/>
    </location>
</feature>
<dbReference type="STRING" id="456481.LEPBI_I2677"/>
<name>B0SMN1_LEPBP</name>
<dbReference type="BioCyc" id="LBIF456481:LEPBI_RS13165-MONOMER"/>
<gene>
    <name evidence="3" type="ordered locus">LEPBI_I2677</name>
</gene>
<feature type="region of interest" description="Disordered" evidence="1">
    <location>
        <begin position="1"/>
        <end position="35"/>
    </location>
</feature>
<sequence>MQNIDYSRKLRSGRPLEGEIPSYSSFSQSPSSLTSGTKPKSAFILLIGGILLFTSGMVVGIQLGQKESKFKEKAETSFSNVGTKSQSQPKLSERDQESYQTDPNERLGSDESARSPFPATLMFPPKNDQINYMVQIGDFSPEEAVSIGKQLIGSQPNLRGRIFRTSTGKLFAGYFYRLEDAKEVLEAVKGKLPQLTGAEVKTIRF</sequence>
<dbReference type="RefSeq" id="WP_012389615.1">
    <property type="nucleotide sequence ID" value="NC_010602.1"/>
</dbReference>
<proteinExistence type="predicted"/>
<feature type="compositionally biased region" description="Polar residues" evidence="1">
    <location>
        <begin position="76"/>
        <end position="90"/>
    </location>
</feature>
<evidence type="ECO:0000313" key="4">
    <source>
        <dbReference type="Proteomes" id="UP000001847"/>
    </source>
</evidence>
<dbReference type="EMBL" id="CP000786">
    <property type="protein sequence ID" value="ABZ98755.1"/>
    <property type="molecule type" value="Genomic_DNA"/>
</dbReference>
<evidence type="ECO:0000313" key="3">
    <source>
        <dbReference type="EMBL" id="ABZ98755.1"/>
    </source>
</evidence>
<dbReference type="Proteomes" id="UP000001847">
    <property type="component" value="Chromosome I"/>
</dbReference>
<evidence type="ECO:0000256" key="1">
    <source>
        <dbReference type="SAM" id="MobiDB-lite"/>
    </source>
</evidence>
<feature type="compositionally biased region" description="Basic and acidic residues" evidence="1">
    <location>
        <begin position="91"/>
        <end position="113"/>
    </location>
</feature>